<evidence type="ECO:0000313" key="1">
    <source>
        <dbReference type="EMBL" id="MCU4397300.1"/>
    </source>
</evidence>
<reference evidence="1" key="1">
    <citation type="submission" date="2021-06" db="EMBL/GenBank/DDBJ databases">
        <title>Propagation of a rapidly emergent carbapenem-resistant Acinetobacter baumannii lineage by various extra-hospital transmission networks.</title>
        <authorList>
            <person name="Calix J."/>
        </authorList>
    </citation>
    <scope>NUCLEOTIDE SEQUENCE</scope>
    <source>
        <strain evidence="1">WU_MDCI_Aw63</strain>
    </source>
</reference>
<organism evidence="1 2">
    <name type="scientific">Acinetobacter junii</name>
    <dbReference type="NCBI Taxonomy" id="40215"/>
    <lineage>
        <taxon>Bacteria</taxon>
        <taxon>Pseudomonadati</taxon>
        <taxon>Pseudomonadota</taxon>
        <taxon>Gammaproteobacteria</taxon>
        <taxon>Moraxellales</taxon>
        <taxon>Moraxellaceae</taxon>
        <taxon>Acinetobacter</taxon>
    </lineage>
</organism>
<dbReference type="EMBL" id="JAHPRE010000037">
    <property type="protein sequence ID" value="MCU4397300.1"/>
    <property type="molecule type" value="Genomic_DNA"/>
</dbReference>
<name>A0AAW5RD03_ACIJU</name>
<sequence length="300" mass="36295">MALEVNGSTYYDEQKDVKSLIKNYNKYDYIFLLEAAIRVERRYNRELNTLTKLNNIIKLEEIKNIILEITSKFNNEDLIEFKEYITDYTNLNTIRSINFQDYEENKRLLNFSLNIIENEKIVKSKIRDDFIKFLYICYIELNNKIPKKLDKIKTEFSDLILNQGSHFKNKDSEFYKWAINYMKDNPDYKSQNYSPINESDFKNTVEIIFDFLYYENRDRYENLKNKLSNAWNQKTHREKNKGKKSYYYVLSEKTKKELELLCFVNKCTEEQLLEKLISERYVKDCKLATGEEKYRLPPNS</sequence>
<proteinExistence type="predicted"/>
<protein>
    <submittedName>
        <fullName evidence="1">Uncharacterized protein</fullName>
    </submittedName>
</protein>
<dbReference type="Proteomes" id="UP001208534">
    <property type="component" value="Unassembled WGS sequence"/>
</dbReference>
<dbReference type="AlphaFoldDB" id="A0AAW5RD03"/>
<evidence type="ECO:0000313" key="2">
    <source>
        <dbReference type="Proteomes" id="UP001208534"/>
    </source>
</evidence>
<dbReference type="RefSeq" id="WP_262579038.1">
    <property type="nucleotide sequence ID" value="NZ_JAHPRE010000037.1"/>
</dbReference>
<accession>A0AAW5RD03</accession>
<gene>
    <name evidence="1" type="ORF">KTH64_10120</name>
</gene>
<comment type="caution">
    <text evidence="1">The sequence shown here is derived from an EMBL/GenBank/DDBJ whole genome shotgun (WGS) entry which is preliminary data.</text>
</comment>